<feature type="transmembrane region" description="Helical" evidence="1">
    <location>
        <begin position="171"/>
        <end position="193"/>
    </location>
</feature>
<dbReference type="EMBL" id="MWWR01000004">
    <property type="protein sequence ID" value="OZG52251.1"/>
    <property type="molecule type" value="Genomic_DNA"/>
</dbReference>
<organism evidence="2 3">
    <name type="scientific">Pseudoscardovia radai</name>
    <dbReference type="NCBI Taxonomy" id="987066"/>
    <lineage>
        <taxon>Bacteria</taxon>
        <taxon>Bacillati</taxon>
        <taxon>Actinomycetota</taxon>
        <taxon>Actinomycetes</taxon>
        <taxon>Bifidobacteriales</taxon>
        <taxon>Bifidobacteriaceae</taxon>
        <taxon>Pseudoscardovia</taxon>
    </lineage>
</organism>
<evidence type="ECO:0000256" key="1">
    <source>
        <dbReference type="SAM" id="Phobius"/>
    </source>
</evidence>
<comment type="caution">
    <text evidence="2">The sequence shown here is derived from an EMBL/GenBank/DDBJ whole genome shotgun (WGS) entry which is preliminary data.</text>
</comment>
<feature type="transmembrane region" description="Helical" evidence="1">
    <location>
        <begin position="56"/>
        <end position="78"/>
    </location>
</feature>
<evidence type="ECO:0008006" key="4">
    <source>
        <dbReference type="Google" id="ProtNLM"/>
    </source>
</evidence>
<feature type="transmembrane region" description="Helical" evidence="1">
    <location>
        <begin position="85"/>
        <end position="106"/>
    </location>
</feature>
<dbReference type="AlphaFoldDB" id="A0A261EZH0"/>
<dbReference type="GO" id="GO:0005886">
    <property type="term" value="C:plasma membrane"/>
    <property type="evidence" value="ECO:0007669"/>
    <property type="project" value="TreeGrafter"/>
</dbReference>
<dbReference type="PANTHER" id="PTHR34989">
    <property type="entry name" value="PROTEIN HDED"/>
    <property type="match status" value="1"/>
</dbReference>
<sequence>MSGKTPLKPDEIYHIEDDDDMFDSLKKTVRKAGVIGGIVELIVGIVMLFWPSKTLAAVTVLLGVGLVLLAIVYLGAAIGTPIMPAGWRTLGILSAVLFVFAGIAIFKAPQAVGASLVVFVTIILGMVWILDGITSLFQSSFTINPAASIVYGLVSIIAGIVVLAAPQQSTVFLFMFVAVALIVMGIVSIIRALTFGRRD</sequence>
<feature type="transmembrane region" description="Helical" evidence="1">
    <location>
        <begin position="32"/>
        <end position="50"/>
    </location>
</feature>
<reference evidence="2 3" key="1">
    <citation type="journal article" date="2017" name="BMC Genomics">
        <title>Comparative genomic and phylogenomic analyses of the Bifidobacteriaceae family.</title>
        <authorList>
            <person name="Lugli G.A."/>
            <person name="Milani C."/>
            <person name="Turroni F."/>
            <person name="Duranti S."/>
            <person name="Mancabelli L."/>
            <person name="Mangifesta M."/>
            <person name="Ferrario C."/>
            <person name="Modesto M."/>
            <person name="Mattarelli P."/>
            <person name="Jiri K."/>
            <person name="van Sinderen D."/>
            <person name="Ventura M."/>
        </authorList>
    </citation>
    <scope>NUCLEOTIDE SEQUENCE [LARGE SCALE GENOMIC DNA]</scope>
    <source>
        <strain evidence="2 3">DSM 24742</strain>
    </source>
</reference>
<name>A0A261EZH0_9BIFI</name>
<feature type="transmembrane region" description="Helical" evidence="1">
    <location>
        <begin position="142"/>
        <end position="165"/>
    </location>
</feature>
<dbReference type="InterPro" id="IPR052712">
    <property type="entry name" value="Acid_resist_chaperone_HdeD"/>
</dbReference>
<dbReference type="Proteomes" id="UP000216725">
    <property type="component" value="Unassembled WGS sequence"/>
</dbReference>
<feature type="transmembrane region" description="Helical" evidence="1">
    <location>
        <begin position="112"/>
        <end position="130"/>
    </location>
</feature>
<keyword evidence="1" id="KW-0472">Membrane</keyword>
<keyword evidence="3" id="KW-1185">Reference proteome</keyword>
<dbReference type="InterPro" id="IPR005325">
    <property type="entry name" value="DUF308_memb"/>
</dbReference>
<protein>
    <recommendedName>
        <fullName evidence="4">Acid-resistance membrane protein</fullName>
    </recommendedName>
</protein>
<dbReference type="RefSeq" id="WP_094660252.1">
    <property type="nucleotide sequence ID" value="NZ_MWWR01000004.1"/>
</dbReference>
<accession>A0A261EZH0</accession>
<dbReference type="Pfam" id="PF03729">
    <property type="entry name" value="DUF308"/>
    <property type="match status" value="2"/>
</dbReference>
<keyword evidence="1" id="KW-1133">Transmembrane helix</keyword>
<dbReference type="OrthoDB" id="3238356at2"/>
<dbReference type="PANTHER" id="PTHR34989:SF1">
    <property type="entry name" value="PROTEIN HDED"/>
    <property type="match status" value="1"/>
</dbReference>
<keyword evidence="1" id="KW-0812">Transmembrane</keyword>
<gene>
    <name evidence="2" type="ORF">PSRA_0440</name>
</gene>
<evidence type="ECO:0000313" key="3">
    <source>
        <dbReference type="Proteomes" id="UP000216725"/>
    </source>
</evidence>
<evidence type="ECO:0000313" key="2">
    <source>
        <dbReference type="EMBL" id="OZG52251.1"/>
    </source>
</evidence>
<proteinExistence type="predicted"/>